<protein>
    <recommendedName>
        <fullName evidence="3">ABM domain-containing protein</fullName>
    </recommendedName>
</protein>
<evidence type="ECO:0000313" key="2">
    <source>
        <dbReference type="Proteomes" id="UP000438182"/>
    </source>
</evidence>
<dbReference type="Proteomes" id="UP000438182">
    <property type="component" value="Unassembled WGS sequence"/>
</dbReference>
<proteinExistence type="predicted"/>
<dbReference type="RefSeq" id="WP_160426976.1">
    <property type="nucleotide sequence ID" value="NZ_WSTA01000126.1"/>
</dbReference>
<dbReference type="SUPFAM" id="SSF54909">
    <property type="entry name" value="Dimeric alpha+beta barrel"/>
    <property type="match status" value="1"/>
</dbReference>
<evidence type="ECO:0008006" key="3">
    <source>
        <dbReference type="Google" id="ProtNLM"/>
    </source>
</evidence>
<evidence type="ECO:0000313" key="1">
    <source>
        <dbReference type="EMBL" id="MWC00340.1"/>
    </source>
</evidence>
<dbReference type="AlphaFoldDB" id="A0A6I4P6R4"/>
<comment type="caution">
    <text evidence="1">The sequence shown here is derived from an EMBL/GenBank/DDBJ whole genome shotgun (WGS) entry which is preliminary data.</text>
</comment>
<dbReference type="EMBL" id="WSTA01000126">
    <property type="protein sequence ID" value="MWC00340.1"/>
    <property type="molecule type" value="Genomic_DNA"/>
</dbReference>
<accession>A0A6I4P6R4</accession>
<gene>
    <name evidence="1" type="ORF">GB864_17500</name>
</gene>
<keyword evidence="2" id="KW-1185">Reference proteome</keyword>
<reference evidence="1 2" key="1">
    <citation type="submission" date="2019-12" db="EMBL/GenBank/DDBJ databases">
        <authorList>
            <person name="Kim Y.S."/>
        </authorList>
    </citation>
    <scope>NUCLEOTIDE SEQUENCE [LARGE SCALE GENOMIC DNA]</scope>
    <source>
        <strain evidence="1 2">MMS17-SY077</strain>
    </source>
</reference>
<organism evidence="1 2">
    <name type="scientific">Agromyces seonyuensis</name>
    <dbReference type="NCBI Taxonomy" id="2662446"/>
    <lineage>
        <taxon>Bacteria</taxon>
        <taxon>Bacillati</taxon>
        <taxon>Actinomycetota</taxon>
        <taxon>Actinomycetes</taxon>
        <taxon>Micrococcales</taxon>
        <taxon>Microbacteriaceae</taxon>
        <taxon>Agromyces</taxon>
    </lineage>
</organism>
<name>A0A6I4P6R4_9MICO</name>
<sequence>MFIYVEVHRPKPEYRHELIAAMNRVRLEALGTPGLKEIGPWTESDDGTKVVGMSMWESRAHWERRSPEVFKLWWDAPVDFWAAAPVERMLLDDAGAFPADAMER</sequence>
<dbReference type="InterPro" id="IPR011008">
    <property type="entry name" value="Dimeric_a/b-barrel"/>
</dbReference>